<keyword evidence="4" id="KW-1185">Reference proteome</keyword>
<dbReference type="GO" id="GO:0042302">
    <property type="term" value="F:structural constituent of cuticle"/>
    <property type="evidence" value="ECO:0007669"/>
    <property type="project" value="UniProtKB-UniRule"/>
</dbReference>
<name>A0A8K0P2V7_LADFU</name>
<dbReference type="AlphaFoldDB" id="A0A8K0P2V7"/>
<dbReference type="PROSITE" id="PS00233">
    <property type="entry name" value="CHIT_BIND_RR_1"/>
    <property type="match status" value="1"/>
</dbReference>
<organism evidence="3 4">
    <name type="scientific">Ladona fulva</name>
    <name type="common">Scarce chaser dragonfly</name>
    <name type="synonym">Libellula fulva</name>
    <dbReference type="NCBI Taxonomy" id="123851"/>
    <lineage>
        <taxon>Eukaryota</taxon>
        <taxon>Metazoa</taxon>
        <taxon>Ecdysozoa</taxon>
        <taxon>Arthropoda</taxon>
        <taxon>Hexapoda</taxon>
        <taxon>Insecta</taxon>
        <taxon>Pterygota</taxon>
        <taxon>Palaeoptera</taxon>
        <taxon>Odonata</taxon>
        <taxon>Epiprocta</taxon>
        <taxon>Anisoptera</taxon>
        <taxon>Libelluloidea</taxon>
        <taxon>Libellulidae</taxon>
        <taxon>Ladona</taxon>
    </lineage>
</organism>
<proteinExistence type="predicted"/>
<sequence length="242" mass="26018">MGLMSRIEEDLVSQWGGDIRQKYKKVCAVDSPSHTTTIVMATKFCILAALLATVNAAVIQTPVYHTPVVYQTPVVVAKTPVTKVAKVPVVEESDFDPNPSYSFSYDVHDEITGDSKSRSETLDNGVVTGSYSLVYPDGVRRTVEYTADDVHGFNAVIHEEPPNVVIKTPVVKAVAPAPVIPVKPAVVATPAVHHIPIAPGHKVYSTPIPNVVPFSFSNPHLALQPAPIALNAVPVNRKVLFA</sequence>
<dbReference type="EMBL" id="KZ308408">
    <property type="protein sequence ID" value="KAG8229054.1"/>
    <property type="molecule type" value="Genomic_DNA"/>
</dbReference>
<evidence type="ECO:0008006" key="5">
    <source>
        <dbReference type="Google" id="ProtNLM"/>
    </source>
</evidence>
<dbReference type="PROSITE" id="PS51155">
    <property type="entry name" value="CHIT_BIND_RR_2"/>
    <property type="match status" value="1"/>
</dbReference>
<dbReference type="PANTHER" id="PTHR12236:SF86">
    <property type="entry name" value="CCP84AC-RELATED"/>
    <property type="match status" value="1"/>
</dbReference>
<reference evidence="3" key="1">
    <citation type="submission" date="2013-04" db="EMBL/GenBank/DDBJ databases">
        <authorList>
            <person name="Qu J."/>
            <person name="Murali S.C."/>
            <person name="Bandaranaike D."/>
            <person name="Bellair M."/>
            <person name="Blankenburg K."/>
            <person name="Chao H."/>
            <person name="Dinh H."/>
            <person name="Doddapaneni H."/>
            <person name="Downs B."/>
            <person name="Dugan-Rocha S."/>
            <person name="Elkadiri S."/>
            <person name="Gnanaolivu R.D."/>
            <person name="Hernandez B."/>
            <person name="Javaid M."/>
            <person name="Jayaseelan J.C."/>
            <person name="Lee S."/>
            <person name="Li M."/>
            <person name="Ming W."/>
            <person name="Munidasa M."/>
            <person name="Muniz J."/>
            <person name="Nguyen L."/>
            <person name="Ongeri F."/>
            <person name="Osuji N."/>
            <person name="Pu L.-L."/>
            <person name="Puazo M."/>
            <person name="Qu C."/>
            <person name="Quiroz J."/>
            <person name="Raj R."/>
            <person name="Weissenberger G."/>
            <person name="Xin Y."/>
            <person name="Zou X."/>
            <person name="Han Y."/>
            <person name="Richards S."/>
            <person name="Worley K."/>
            <person name="Muzny D."/>
            <person name="Gibbs R."/>
        </authorList>
    </citation>
    <scope>NUCLEOTIDE SEQUENCE</scope>
    <source>
        <strain evidence="3">Sampled in the wild</strain>
    </source>
</reference>
<keyword evidence="1 2" id="KW-0193">Cuticle</keyword>
<evidence type="ECO:0000313" key="4">
    <source>
        <dbReference type="Proteomes" id="UP000792457"/>
    </source>
</evidence>
<dbReference type="Proteomes" id="UP000792457">
    <property type="component" value="Unassembled WGS sequence"/>
</dbReference>
<evidence type="ECO:0000256" key="2">
    <source>
        <dbReference type="PROSITE-ProRule" id="PRU00497"/>
    </source>
</evidence>
<dbReference type="InterPro" id="IPR031311">
    <property type="entry name" value="CHIT_BIND_RR_consensus"/>
</dbReference>
<comment type="caution">
    <text evidence="3">The sequence shown here is derived from an EMBL/GenBank/DDBJ whole genome shotgun (WGS) entry which is preliminary data.</text>
</comment>
<gene>
    <name evidence="3" type="ORF">J437_LFUL005687</name>
</gene>
<dbReference type="PANTHER" id="PTHR12236">
    <property type="entry name" value="STRUCTURAL CONTITUENT OF CUTICLE"/>
    <property type="match status" value="1"/>
</dbReference>
<reference evidence="3" key="2">
    <citation type="submission" date="2017-10" db="EMBL/GenBank/DDBJ databases">
        <title>Ladona fulva Genome sequencing and assembly.</title>
        <authorList>
            <person name="Murali S."/>
            <person name="Richards S."/>
            <person name="Bandaranaike D."/>
            <person name="Bellair M."/>
            <person name="Blankenburg K."/>
            <person name="Chao H."/>
            <person name="Dinh H."/>
            <person name="Doddapaneni H."/>
            <person name="Dugan-Rocha S."/>
            <person name="Elkadiri S."/>
            <person name="Gnanaolivu R."/>
            <person name="Hernandez B."/>
            <person name="Skinner E."/>
            <person name="Javaid M."/>
            <person name="Lee S."/>
            <person name="Li M."/>
            <person name="Ming W."/>
            <person name="Munidasa M."/>
            <person name="Muniz J."/>
            <person name="Nguyen L."/>
            <person name="Hughes D."/>
            <person name="Osuji N."/>
            <person name="Pu L.-L."/>
            <person name="Puazo M."/>
            <person name="Qu C."/>
            <person name="Quiroz J."/>
            <person name="Raj R."/>
            <person name="Weissenberger G."/>
            <person name="Xin Y."/>
            <person name="Zou X."/>
            <person name="Han Y."/>
            <person name="Worley K."/>
            <person name="Muzny D."/>
            <person name="Gibbs R."/>
        </authorList>
    </citation>
    <scope>NUCLEOTIDE SEQUENCE</scope>
    <source>
        <strain evidence="3">Sampled in the wild</strain>
    </source>
</reference>
<dbReference type="Pfam" id="PF00379">
    <property type="entry name" value="Chitin_bind_4"/>
    <property type="match status" value="1"/>
</dbReference>
<dbReference type="InterPro" id="IPR051217">
    <property type="entry name" value="Insect_Cuticle_Struc_Prot"/>
</dbReference>
<protein>
    <recommendedName>
        <fullName evidence="5">Cuticle protein</fullName>
    </recommendedName>
</protein>
<accession>A0A8K0P2V7</accession>
<evidence type="ECO:0000256" key="1">
    <source>
        <dbReference type="ARBA" id="ARBA00022460"/>
    </source>
</evidence>
<dbReference type="GO" id="GO:0031012">
    <property type="term" value="C:extracellular matrix"/>
    <property type="evidence" value="ECO:0007669"/>
    <property type="project" value="TreeGrafter"/>
</dbReference>
<dbReference type="OrthoDB" id="6430831at2759"/>
<evidence type="ECO:0000313" key="3">
    <source>
        <dbReference type="EMBL" id="KAG8229054.1"/>
    </source>
</evidence>
<dbReference type="PRINTS" id="PR00947">
    <property type="entry name" value="CUTICLE"/>
</dbReference>
<dbReference type="InterPro" id="IPR000618">
    <property type="entry name" value="Insect_cuticle"/>
</dbReference>
<dbReference type="GO" id="GO:0005615">
    <property type="term" value="C:extracellular space"/>
    <property type="evidence" value="ECO:0007669"/>
    <property type="project" value="TreeGrafter"/>
</dbReference>